<dbReference type="Pfam" id="PF00175">
    <property type="entry name" value="NAD_binding_1"/>
    <property type="match status" value="1"/>
</dbReference>
<comment type="cofactor">
    <cofactor evidence="1 18">
        <name>FAD</name>
        <dbReference type="ChEBI" id="CHEBI:57692"/>
    </cofactor>
</comment>
<keyword evidence="8 18" id="KW-0274">FAD</keyword>
<comment type="caution">
    <text evidence="20">The sequence shown here is derived from an EMBL/GenBank/DDBJ whole genome shotgun (WGS) entry which is preliminary data.</text>
</comment>
<evidence type="ECO:0000256" key="15">
    <source>
        <dbReference type="ARBA" id="ARBA00039435"/>
    </source>
</evidence>
<sequence length="287" mass="30985">MATPVAIAAAVAGIGAYALYSRSTSSASNTAKEPFASFGFHQLRLQSSEPINHNTKRLRFELPDPNVKSGLSLTSAVLTFSFPNGGWVPCIRPYTPTNDLNEKGFIELMVKRYPNGRQSTHLHSLKPGDRLLVAPIKEISWTPNKHPRVALIAGGAGITPMYQLVRGILGNPADRTGVTLVWGVNGDEDIFLRDEFETLEREHPGRFKAVYVVSRPGDGSKELRGHVTREVLEGAGVKSGGEGDAQVLVCGPPAMEKALTGSKGLFGSAKTGVLHEMGFKGEQIHRF</sequence>
<evidence type="ECO:0000256" key="7">
    <source>
        <dbReference type="ARBA" id="ARBA00022787"/>
    </source>
</evidence>
<dbReference type="EC" id="1.6.2.2" evidence="4"/>
<keyword evidence="10" id="KW-0560">Oxidoreductase</keyword>
<evidence type="ECO:0000256" key="1">
    <source>
        <dbReference type="ARBA" id="ARBA00001974"/>
    </source>
</evidence>
<dbReference type="InterPro" id="IPR008333">
    <property type="entry name" value="Cbr1-like_FAD-bd_dom"/>
</dbReference>
<keyword evidence="5 18" id="KW-0285">Flavoprotein</keyword>
<dbReference type="InterPro" id="IPR017927">
    <property type="entry name" value="FAD-bd_FR_type"/>
</dbReference>
<feature type="binding site" evidence="18">
    <location>
        <position position="119"/>
    </location>
    <ligand>
        <name>FAD</name>
        <dbReference type="ChEBI" id="CHEBI:57692"/>
    </ligand>
</feature>
<keyword evidence="13" id="KW-0472">Membrane</keyword>
<dbReference type="PANTHER" id="PTHR19370:SF101">
    <property type="entry name" value="NADH-CYTOCHROME B5 REDUCTASE"/>
    <property type="match status" value="1"/>
</dbReference>
<dbReference type="SUPFAM" id="SSF63380">
    <property type="entry name" value="Riboflavin synthase domain-like"/>
    <property type="match status" value="1"/>
</dbReference>
<dbReference type="PANTHER" id="PTHR19370">
    <property type="entry name" value="NADH-CYTOCHROME B5 REDUCTASE"/>
    <property type="match status" value="1"/>
</dbReference>
<evidence type="ECO:0000256" key="10">
    <source>
        <dbReference type="ARBA" id="ARBA00023002"/>
    </source>
</evidence>
<evidence type="ECO:0000259" key="19">
    <source>
        <dbReference type="PROSITE" id="PS51384"/>
    </source>
</evidence>
<comment type="catalytic activity">
    <reaction evidence="17">
        <text>2 Fe(III)-[cytochrome b5] + NADH = 2 Fe(II)-[cytochrome b5] + NAD(+) + H(+)</text>
        <dbReference type="Rhea" id="RHEA:46680"/>
        <dbReference type="Rhea" id="RHEA-COMP:10438"/>
        <dbReference type="Rhea" id="RHEA-COMP:10439"/>
        <dbReference type="ChEBI" id="CHEBI:15378"/>
        <dbReference type="ChEBI" id="CHEBI:29033"/>
        <dbReference type="ChEBI" id="CHEBI:29034"/>
        <dbReference type="ChEBI" id="CHEBI:57540"/>
        <dbReference type="ChEBI" id="CHEBI:57945"/>
        <dbReference type="EC" id="1.6.2.2"/>
    </reaction>
</comment>
<dbReference type="InterPro" id="IPR017938">
    <property type="entry name" value="Riboflavin_synthase-like_b-brl"/>
</dbReference>
<evidence type="ECO:0000256" key="16">
    <source>
        <dbReference type="ARBA" id="ARBA00041256"/>
    </source>
</evidence>
<dbReference type="GO" id="GO:0006696">
    <property type="term" value="P:ergosterol biosynthetic process"/>
    <property type="evidence" value="ECO:0007669"/>
    <property type="project" value="TreeGrafter"/>
</dbReference>
<dbReference type="Proteomes" id="UP001174691">
    <property type="component" value="Unassembled WGS sequence"/>
</dbReference>
<feature type="binding site" evidence="18">
    <location>
        <position position="159"/>
    </location>
    <ligand>
        <name>FAD</name>
        <dbReference type="ChEBI" id="CHEBI:57692"/>
    </ligand>
</feature>
<dbReference type="SUPFAM" id="SSF52343">
    <property type="entry name" value="Ferredoxin reductase-like, C-terminal NADP-linked domain"/>
    <property type="match status" value="1"/>
</dbReference>
<dbReference type="InterPro" id="IPR039261">
    <property type="entry name" value="FNR_nucleotide-bd"/>
</dbReference>
<comment type="similarity">
    <text evidence="3">Belongs to the flavoprotein pyridine nucleotide cytochrome reductase family.</text>
</comment>
<dbReference type="InterPro" id="IPR001433">
    <property type="entry name" value="OxRdtase_FAD/NAD-bd"/>
</dbReference>
<keyword evidence="11" id="KW-0520">NAD</keyword>
<dbReference type="FunFam" id="3.40.50.80:FF:000009">
    <property type="entry name" value="NADH-cytochrome b5 reductase"/>
    <property type="match status" value="1"/>
</dbReference>
<dbReference type="CDD" id="cd06183">
    <property type="entry name" value="cyt_b5_reduct_like"/>
    <property type="match status" value="1"/>
</dbReference>
<evidence type="ECO:0000256" key="8">
    <source>
        <dbReference type="ARBA" id="ARBA00022827"/>
    </source>
</evidence>
<dbReference type="InterPro" id="IPR001834">
    <property type="entry name" value="CBR-like"/>
</dbReference>
<evidence type="ECO:0000313" key="21">
    <source>
        <dbReference type="Proteomes" id="UP001174691"/>
    </source>
</evidence>
<gene>
    <name evidence="20" type="ORF">NKR19_g9682</name>
</gene>
<evidence type="ECO:0000256" key="3">
    <source>
        <dbReference type="ARBA" id="ARBA00006105"/>
    </source>
</evidence>
<evidence type="ECO:0000256" key="18">
    <source>
        <dbReference type="PIRSR" id="PIRSR601834-1"/>
    </source>
</evidence>
<comment type="function">
    <text evidence="14">May mediate the reduction of outer membrane cytochrome b5.</text>
</comment>
<dbReference type="Pfam" id="PF00970">
    <property type="entry name" value="FAD_binding_6"/>
    <property type="match status" value="1"/>
</dbReference>
<dbReference type="Gene3D" id="2.40.30.10">
    <property type="entry name" value="Translation factors"/>
    <property type="match status" value="1"/>
</dbReference>
<feature type="domain" description="FAD-binding FR-type" evidence="19">
    <location>
        <begin position="38"/>
        <end position="150"/>
    </location>
</feature>
<feature type="binding site" evidence="18">
    <location>
        <position position="94"/>
    </location>
    <ligand>
        <name>FAD</name>
        <dbReference type="ChEBI" id="CHEBI:57692"/>
    </ligand>
</feature>
<feature type="binding site" evidence="18">
    <location>
        <position position="93"/>
    </location>
    <ligand>
        <name>FAD</name>
        <dbReference type="ChEBI" id="CHEBI:57692"/>
    </ligand>
</feature>
<dbReference type="GO" id="GO:0005741">
    <property type="term" value="C:mitochondrial outer membrane"/>
    <property type="evidence" value="ECO:0007669"/>
    <property type="project" value="UniProtKB-SubCell"/>
</dbReference>
<dbReference type="Gene3D" id="3.40.50.80">
    <property type="entry name" value="Nucleotide-binding domain of ferredoxin-NADP reductase (FNR) module"/>
    <property type="match status" value="1"/>
</dbReference>
<evidence type="ECO:0000256" key="14">
    <source>
        <dbReference type="ARBA" id="ARBA00037464"/>
    </source>
</evidence>
<dbReference type="PROSITE" id="PS51384">
    <property type="entry name" value="FAD_FR"/>
    <property type="match status" value="1"/>
</dbReference>
<keyword evidence="21" id="KW-1185">Reference proteome</keyword>
<dbReference type="AlphaFoldDB" id="A0AA38R9C8"/>
<dbReference type="GO" id="GO:0090524">
    <property type="term" value="F:cytochrome-b5 reductase activity, acting on NADH"/>
    <property type="evidence" value="ECO:0007669"/>
    <property type="project" value="UniProtKB-EC"/>
</dbReference>
<organism evidence="20 21">
    <name type="scientific">Coniochaeta hoffmannii</name>
    <dbReference type="NCBI Taxonomy" id="91930"/>
    <lineage>
        <taxon>Eukaryota</taxon>
        <taxon>Fungi</taxon>
        <taxon>Dikarya</taxon>
        <taxon>Ascomycota</taxon>
        <taxon>Pezizomycotina</taxon>
        <taxon>Sordariomycetes</taxon>
        <taxon>Sordariomycetidae</taxon>
        <taxon>Coniochaetales</taxon>
        <taxon>Coniochaetaceae</taxon>
        <taxon>Coniochaeta</taxon>
    </lineage>
</organism>
<proteinExistence type="inferred from homology"/>
<comment type="subcellular location">
    <subcellularLocation>
        <location evidence="2">Mitochondrion outer membrane</location>
        <topology evidence="2">Single-pass membrane protein</topology>
    </subcellularLocation>
</comment>
<feature type="binding site" evidence="18">
    <location>
        <position position="92"/>
    </location>
    <ligand>
        <name>FAD</name>
        <dbReference type="ChEBI" id="CHEBI:57692"/>
    </ligand>
</feature>
<evidence type="ECO:0000256" key="6">
    <source>
        <dbReference type="ARBA" id="ARBA00022692"/>
    </source>
</evidence>
<evidence type="ECO:0000256" key="17">
    <source>
        <dbReference type="ARBA" id="ARBA00047682"/>
    </source>
</evidence>
<evidence type="ECO:0000256" key="11">
    <source>
        <dbReference type="ARBA" id="ARBA00023027"/>
    </source>
</evidence>
<evidence type="ECO:0000313" key="20">
    <source>
        <dbReference type="EMBL" id="KAJ9130981.1"/>
    </source>
</evidence>
<dbReference type="FunFam" id="2.40.30.10:FF:000032">
    <property type="entry name" value="NADH-cytochrome b5 reductase"/>
    <property type="match status" value="1"/>
</dbReference>
<name>A0AA38R9C8_9PEZI</name>
<evidence type="ECO:0000256" key="5">
    <source>
        <dbReference type="ARBA" id="ARBA00022630"/>
    </source>
</evidence>
<evidence type="ECO:0000256" key="2">
    <source>
        <dbReference type="ARBA" id="ARBA00004572"/>
    </source>
</evidence>
<keyword evidence="6" id="KW-0812">Transmembrane</keyword>
<protein>
    <recommendedName>
        <fullName evidence="15">NADH-cytochrome b5 reductase 2</fullName>
        <ecNumber evidence="4">1.6.2.2</ecNumber>
    </recommendedName>
    <alternativeName>
        <fullName evidence="16">Mitochondrial cytochrome b reductase</fullName>
    </alternativeName>
</protein>
<keyword evidence="7" id="KW-1000">Mitochondrion outer membrane</keyword>
<reference evidence="20" key="1">
    <citation type="submission" date="2022-07" db="EMBL/GenBank/DDBJ databases">
        <title>Fungi with potential for degradation of polypropylene.</title>
        <authorList>
            <person name="Gostincar C."/>
        </authorList>
    </citation>
    <scope>NUCLEOTIDE SEQUENCE</scope>
    <source>
        <strain evidence="20">EXF-13287</strain>
    </source>
</reference>
<keyword evidence="9" id="KW-1133">Transmembrane helix</keyword>
<keyword evidence="12" id="KW-0496">Mitochondrion</keyword>
<evidence type="ECO:0000256" key="12">
    <source>
        <dbReference type="ARBA" id="ARBA00023128"/>
    </source>
</evidence>
<evidence type="ECO:0000256" key="9">
    <source>
        <dbReference type="ARBA" id="ARBA00022989"/>
    </source>
</evidence>
<feature type="binding site" evidence="18">
    <location>
        <position position="111"/>
    </location>
    <ligand>
        <name>FAD</name>
        <dbReference type="ChEBI" id="CHEBI:57692"/>
    </ligand>
</feature>
<accession>A0AA38R9C8</accession>
<dbReference type="EMBL" id="JANBVN010000249">
    <property type="protein sequence ID" value="KAJ9130981.1"/>
    <property type="molecule type" value="Genomic_DNA"/>
</dbReference>
<evidence type="ECO:0000256" key="4">
    <source>
        <dbReference type="ARBA" id="ARBA00012011"/>
    </source>
</evidence>
<evidence type="ECO:0000256" key="13">
    <source>
        <dbReference type="ARBA" id="ARBA00023136"/>
    </source>
</evidence>
<dbReference type="PRINTS" id="PR00406">
    <property type="entry name" value="CYTB5RDTASE"/>
</dbReference>